<evidence type="ECO:0000313" key="2">
    <source>
        <dbReference type="Proteomes" id="UP000000933"/>
    </source>
</evidence>
<dbReference type="AlphaFoldDB" id="D5H5J1"/>
<gene>
    <name evidence="1" type="ordered locus">SRM_00375</name>
</gene>
<dbReference type="KEGG" id="srm:SRM_00375"/>
<name>D5H5J1_SALRM</name>
<reference evidence="2" key="2">
    <citation type="submission" date="2010-04" db="EMBL/GenBank/DDBJ databases">
        <title>Genome sequence of Salinibacter ruber M8.</title>
        <authorList>
            <consortium name="Genoscope"/>
        </authorList>
    </citation>
    <scope>NUCLEOTIDE SEQUENCE [LARGE SCALE GENOMIC DNA]</scope>
    <source>
        <strain evidence="2">M8</strain>
    </source>
</reference>
<proteinExistence type="predicted"/>
<accession>D5H5J1</accession>
<dbReference type="EMBL" id="FP565814">
    <property type="protein sequence ID" value="CBH23296.1"/>
    <property type="molecule type" value="Genomic_DNA"/>
</dbReference>
<dbReference type="HOGENOM" id="CLU_2604021_0_0_10"/>
<reference evidence="1 2" key="1">
    <citation type="journal article" date="2010" name="ISME J.">
        <title>Fine-scale evolution: genomic, phenotypic and ecological differentiation in two coexisting Salinibacter ruber strains.</title>
        <authorList>
            <person name="Pena A."/>
            <person name="Teeling H."/>
            <person name="Huerta-Cepas J."/>
            <person name="Santos F."/>
            <person name="Yarza P."/>
            <person name="Brito-Echeverria J."/>
            <person name="Lucio M."/>
            <person name="Schmitt-Kopplin P."/>
            <person name="Meseguer I."/>
            <person name="Schenowitz C."/>
            <person name="Dossat C."/>
            <person name="Barbe V."/>
            <person name="Dopazo J."/>
            <person name="Rossello-Mora R."/>
            <person name="Schuler M."/>
            <person name="Glockner F.O."/>
            <person name="Amann R."/>
            <person name="Gabaldon T."/>
            <person name="Anton J."/>
        </authorList>
    </citation>
    <scope>NUCLEOTIDE SEQUENCE [LARGE SCALE GENOMIC DNA]</scope>
    <source>
        <strain evidence="1 2">M8</strain>
    </source>
</reference>
<evidence type="ECO:0000313" key="1">
    <source>
        <dbReference type="EMBL" id="CBH23296.1"/>
    </source>
</evidence>
<dbReference type="Proteomes" id="UP000000933">
    <property type="component" value="Chromosome"/>
</dbReference>
<organism evidence="1 2">
    <name type="scientific">Salinibacter ruber (strain M8)</name>
    <dbReference type="NCBI Taxonomy" id="761659"/>
    <lineage>
        <taxon>Bacteria</taxon>
        <taxon>Pseudomonadati</taxon>
        <taxon>Rhodothermota</taxon>
        <taxon>Rhodothermia</taxon>
        <taxon>Rhodothermales</taxon>
        <taxon>Salinibacteraceae</taxon>
        <taxon>Salinibacter</taxon>
    </lineage>
</organism>
<protein>
    <submittedName>
        <fullName evidence="1">Uncharacterized protein</fullName>
    </submittedName>
</protein>
<sequence>MCPNTGDTGATILPWWSESRGLRLLLFHRAVSGYAVVAGRPPPTRCGLDSDSSGAVGTVFGHGPTSEPSHQATAFYYCY</sequence>